<organism evidence="4 5">
    <name type="scientific">Ascaris lumbricoides</name>
    <name type="common">Giant roundworm</name>
    <dbReference type="NCBI Taxonomy" id="6252"/>
    <lineage>
        <taxon>Eukaryota</taxon>
        <taxon>Metazoa</taxon>
        <taxon>Ecdysozoa</taxon>
        <taxon>Nematoda</taxon>
        <taxon>Chromadorea</taxon>
        <taxon>Rhabditida</taxon>
        <taxon>Spirurina</taxon>
        <taxon>Ascaridomorpha</taxon>
        <taxon>Ascaridoidea</taxon>
        <taxon>Ascarididae</taxon>
        <taxon>Ascaris</taxon>
    </lineage>
</organism>
<dbReference type="Pfam" id="PF22486">
    <property type="entry name" value="MATH_2"/>
    <property type="match status" value="1"/>
</dbReference>
<dbReference type="InterPro" id="IPR002083">
    <property type="entry name" value="MATH/TRAF_dom"/>
</dbReference>
<evidence type="ECO:0000259" key="3">
    <source>
        <dbReference type="PROSITE" id="PS50144"/>
    </source>
</evidence>
<dbReference type="SMART" id="SM00061">
    <property type="entry name" value="MATH"/>
    <property type="match status" value="1"/>
</dbReference>
<evidence type="ECO:0000313" key="4">
    <source>
        <dbReference type="Proteomes" id="UP000036681"/>
    </source>
</evidence>
<proteinExistence type="predicted"/>
<dbReference type="Gene3D" id="2.60.210.10">
    <property type="entry name" value="Apoptosis, Tumor Necrosis Factor Receptor Associated Protein 2, Chain A"/>
    <property type="match status" value="1"/>
</dbReference>
<feature type="region of interest" description="Disordered" evidence="2">
    <location>
        <begin position="1067"/>
        <end position="1098"/>
    </location>
</feature>
<feature type="region of interest" description="Disordered" evidence="2">
    <location>
        <begin position="360"/>
        <end position="423"/>
    </location>
</feature>
<dbReference type="PROSITE" id="PS50144">
    <property type="entry name" value="MATH"/>
    <property type="match status" value="1"/>
</dbReference>
<evidence type="ECO:0000256" key="1">
    <source>
        <dbReference type="SAM" id="Coils"/>
    </source>
</evidence>
<dbReference type="PANTHER" id="PTHR47022:SF1">
    <property type="entry name" value="BTB AND MATH DOMAIN-CONTAINING PROTEIN 36-RELATED"/>
    <property type="match status" value="1"/>
</dbReference>
<name>A0A9J2PKA4_ASCLU</name>
<dbReference type="AlphaFoldDB" id="A0A9J2PKA4"/>
<sequence>MMVRGAGVANNGQPNGGRILQTLVVKGCGQRNQKVNAGCQTDHDNQRPCVFSPQQPDSDNKVSDATDEVNMATKSYCEGLLSLTLADFVVLNKPIKGPCEQIGGFSWRIMAMPKTPSRGKKASTKCLGFFVECCKHLHSETWSCKASAELRLKSQKKGVEDFVRRIDHVYTARENDWGYSSYATWDEITDESSGYVNNGVVMLEALVKVELPKNLPPDQLKKKVKDYMAIAEMQCERGLIDKAIEMNTAAVNFCKNNRVCCFNEALHLQKHKLIDAKLRERIEAIEKGHQDEENTVDRNALKRAISELTKDAKHSRHPNFNCCGTTLQEVKLGELCESETMRIKRSFHYSMCHQGRTPLSDCNKGDSNALEQDKNTDATKLGDAGNSRKLLMGTKTTTLLPEHPQPPSSCLASNPERTHSSDVVEKRLLEKFADKRDAKSGEGTGILSSNCGSQRSCTLSTMDHSCQTVECLPVATGCRQCPETEQCEVMVLRHLERRETMTQKVAASVSSVERSIKDHAGVIGSVFGLFDTVKERCNSDELNKTLVRLAEGIASAMATEVPGAKEVTRKDDRSKSEVLISCLEDPDIRERLKEISGVLRTPKEIPPCEIIICCALRKGVVIEPADVKKVIEHIDHAAIRIGKQKKENEDLAKQLEVFHRATSRSTNEHDSWMERLEAEKHSCEEMAKTIRLLSNEHDELKKSVGQQMREAQRRRRLQDKVDSLKKKIRDTEKKCASELAKLRKDLLMSKEAEKKAVEESRGEEAQLLATKKQLRESSLELERLKGALNARTMDFNDKVMLVTECARKAEVRLLQLKLEIGLVILKNAHEDSQRKIDEFELGRKRMGGGRYCEIVERSIAAWHDRRRLITELIHSAENDFAIQIDQVKGGKQLANLPTISVPMPPPAPESFRFDETYMQIPSTSGCHSSFAINGSPYWDAQEMGDVGNYVAVASSSANDESMSGSATVPSASPCPMSWVPSWDDWFNVGRSGGLMNPNALAIANLLAHSWAPQPSAKWDDMWPYSNGWNSGNDIRSSQHAADINSGSAPGRYAGEYLMQQASNCQQREQWDADSEHQPDRSSVNEGCGDNKVSAPSRHGDDIIRHLRMHFPALSCEKIMEYLKELMIRNGLASLDGMSVRDVVTGVAYLIVEKHG</sequence>
<dbReference type="PANTHER" id="PTHR47022">
    <property type="entry name" value="BTB AND MATH DOMAIN-CONTAINING PROTEIN 36-RELATED"/>
    <property type="match status" value="1"/>
</dbReference>
<accession>A0A9J2PKA4</accession>
<keyword evidence="4" id="KW-1185">Reference proteome</keyword>
<dbReference type="Proteomes" id="UP000036681">
    <property type="component" value="Unplaced"/>
</dbReference>
<feature type="compositionally biased region" description="Basic and acidic residues" evidence="2">
    <location>
        <begin position="1068"/>
        <end position="1079"/>
    </location>
</feature>
<evidence type="ECO:0000313" key="5">
    <source>
        <dbReference type="WBParaSite" id="ALUE_0000975901-mRNA-1"/>
    </source>
</evidence>
<dbReference type="InterPro" id="IPR056872">
    <property type="entry name" value="TTC3/DZIP3-like_helical"/>
</dbReference>
<reference evidence="5" key="1">
    <citation type="submission" date="2023-03" db="UniProtKB">
        <authorList>
            <consortium name="WormBaseParasite"/>
        </authorList>
    </citation>
    <scope>IDENTIFICATION</scope>
</reference>
<evidence type="ECO:0000256" key="2">
    <source>
        <dbReference type="SAM" id="MobiDB-lite"/>
    </source>
</evidence>
<feature type="compositionally biased region" description="Low complexity" evidence="2">
    <location>
        <begin position="389"/>
        <end position="400"/>
    </location>
</feature>
<protein>
    <submittedName>
        <fullName evidence="5">MATH domain-containing protein</fullName>
    </submittedName>
</protein>
<dbReference type="WBParaSite" id="ALUE_0000975901-mRNA-1">
    <property type="protein sequence ID" value="ALUE_0000975901-mRNA-1"/>
    <property type="gene ID" value="ALUE_0000975901"/>
</dbReference>
<dbReference type="SUPFAM" id="SSF49599">
    <property type="entry name" value="TRAF domain-like"/>
    <property type="match status" value="1"/>
</dbReference>
<dbReference type="InterPro" id="IPR008974">
    <property type="entry name" value="TRAF-like"/>
</dbReference>
<dbReference type="Pfam" id="PF24525">
    <property type="entry name" value="TTC3"/>
    <property type="match status" value="1"/>
</dbReference>
<feature type="domain" description="MATH" evidence="3">
    <location>
        <begin position="78"/>
        <end position="207"/>
    </location>
</feature>
<feature type="coiled-coil region" evidence="1">
    <location>
        <begin position="683"/>
        <end position="741"/>
    </location>
</feature>
<keyword evidence="1" id="KW-0175">Coiled coil</keyword>